<dbReference type="AlphaFoldDB" id="D8PVI4"/>
<keyword evidence="2" id="KW-1185">Reference proteome</keyword>
<proteinExistence type="predicted"/>
<reference evidence="1 2" key="1">
    <citation type="journal article" date="2010" name="Nat. Biotechnol.">
        <title>Genome sequence of the model mushroom Schizophyllum commune.</title>
        <authorList>
            <person name="Ohm R.A."/>
            <person name="de Jong J.F."/>
            <person name="Lugones L.G."/>
            <person name="Aerts A."/>
            <person name="Kothe E."/>
            <person name="Stajich J.E."/>
            <person name="de Vries R.P."/>
            <person name="Record E."/>
            <person name="Levasseur A."/>
            <person name="Baker S.E."/>
            <person name="Bartholomew K.A."/>
            <person name="Coutinho P.M."/>
            <person name="Erdmann S."/>
            <person name="Fowler T.J."/>
            <person name="Gathman A.C."/>
            <person name="Lombard V."/>
            <person name="Henrissat B."/>
            <person name="Knabe N."/>
            <person name="Kuees U."/>
            <person name="Lilly W.W."/>
            <person name="Lindquist E."/>
            <person name="Lucas S."/>
            <person name="Magnuson J.K."/>
            <person name="Piumi F."/>
            <person name="Raudaskoski M."/>
            <person name="Salamov A."/>
            <person name="Schmutz J."/>
            <person name="Schwarze F.W.M.R."/>
            <person name="vanKuyk P.A."/>
            <person name="Horton J.S."/>
            <person name="Grigoriev I.V."/>
            <person name="Woesten H.A.B."/>
        </authorList>
    </citation>
    <scope>NUCLEOTIDE SEQUENCE [LARGE SCALE GENOMIC DNA]</scope>
    <source>
        <strain evidence="2">H4-8 / FGSC 9210</strain>
    </source>
</reference>
<dbReference type="GeneID" id="9595472"/>
<dbReference type="KEGG" id="scm:SCHCO_02481979"/>
<dbReference type="InParanoid" id="D8PVI4"/>
<name>D8PVI4_SCHCM</name>
<organism evidence="2">
    <name type="scientific">Schizophyllum commune (strain H4-8 / FGSC 9210)</name>
    <name type="common">Split gill fungus</name>
    <dbReference type="NCBI Taxonomy" id="578458"/>
    <lineage>
        <taxon>Eukaryota</taxon>
        <taxon>Fungi</taxon>
        <taxon>Dikarya</taxon>
        <taxon>Basidiomycota</taxon>
        <taxon>Agaricomycotina</taxon>
        <taxon>Agaricomycetes</taxon>
        <taxon>Agaricomycetidae</taxon>
        <taxon>Agaricales</taxon>
        <taxon>Schizophyllaceae</taxon>
        <taxon>Schizophyllum</taxon>
    </lineage>
</organism>
<feature type="non-terminal residue" evidence="1">
    <location>
        <position position="209"/>
    </location>
</feature>
<evidence type="ECO:0000313" key="1">
    <source>
        <dbReference type="EMBL" id="EFJ00046.1"/>
    </source>
</evidence>
<dbReference type="HOGENOM" id="CLU_1316074_0_0_1"/>
<sequence length="209" mass="22987">MENLPVERVNVNPALMMRPCNAVRRLSRAVALVEILPISSTYRSHLRGLPDSTYDMPTPSTSRTHRSQPCSLVSFSTTCMQAAEHSRLLPCSSDRAPDLGIAFSPSQGARDPQPVIPADCLLRPQARLQARAQRNYFLLGLRAPPTALDTVVLLSTKPFYFSLGLDLNQLPRLDGGPQLSFQVLRRQNAFSKRGNVTLAHAPKCCPVPS</sequence>
<protein>
    <submittedName>
        <fullName evidence="1">Uncharacterized protein</fullName>
    </submittedName>
</protein>
<gene>
    <name evidence="1" type="ORF">SCHCODRAFT_105208</name>
</gene>
<dbReference type="VEuPathDB" id="FungiDB:SCHCODRAFT_02481979"/>
<evidence type="ECO:0000313" key="2">
    <source>
        <dbReference type="Proteomes" id="UP000007431"/>
    </source>
</evidence>
<dbReference type="EMBL" id="GL377303">
    <property type="protein sequence ID" value="EFJ00046.1"/>
    <property type="molecule type" value="Genomic_DNA"/>
</dbReference>
<dbReference type="RefSeq" id="XP_003034948.1">
    <property type="nucleotide sequence ID" value="XM_003034902.1"/>
</dbReference>
<accession>D8PVI4</accession>
<dbReference type="Proteomes" id="UP000007431">
    <property type="component" value="Unassembled WGS sequence"/>
</dbReference>